<dbReference type="InterPro" id="IPR036388">
    <property type="entry name" value="WH-like_DNA-bd_sf"/>
</dbReference>
<comment type="caution">
    <text evidence="11">The sequence shown here is derived from an EMBL/GenBank/DDBJ whole genome shotgun (WGS) entry which is preliminary data.</text>
</comment>
<comment type="catalytic activity">
    <reaction evidence="1 8">
        <text>a 4-O-methyl-thymidine in DNA + L-cysteinyl-[protein] = a thymidine in DNA + S-methyl-L-cysteinyl-[protein]</text>
        <dbReference type="Rhea" id="RHEA:53428"/>
        <dbReference type="Rhea" id="RHEA-COMP:10131"/>
        <dbReference type="Rhea" id="RHEA-COMP:10132"/>
        <dbReference type="Rhea" id="RHEA-COMP:13555"/>
        <dbReference type="Rhea" id="RHEA-COMP:13556"/>
        <dbReference type="ChEBI" id="CHEBI:29950"/>
        <dbReference type="ChEBI" id="CHEBI:82612"/>
        <dbReference type="ChEBI" id="CHEBI:137386"/>
        <dbReference type="ChEBI" id="CHEBI:137387"/>
        <dbReference type="EC" id="2.1.1.63"/>
    </reaction>
</comment>
<dbReference type="SUPFAM" id="SSF46767">
    <property type="entry name" value="Methylated DNA-protein cysteine methyltransferase, C-terminal domain"/>
    <property type="match status" value="1"/>
</dbReference>
<keyword evidence="2 8" id="KW-0963">Cytoplasm</keyword>
<organism evidence="11 12">
    <name type="scientific">Modicisalibacter luteus</name>
    <dbReference type="NCBI Taxonomy" id="453962"/>
    <lineage>
        <taxon>Bacteria</taxon>
        <taxon>Pseudomonadati</taxon>
        <taxon>Pseudomonadota</taxon>
        <taxon>Gammaproteobacteria</taxon>
        <taxon>Oceanospirillales</taxon>
        <taxon>Halomonadaceae</taxon>
        <taxon>Modicisalibacter</taxon>
    </lineage>
</organism>
<sequence>MYVDHFISPCESPLGLLEIRADDQGITHLLFVDAPTQPPHPHPLLERCKAQLGEYFEGQRLHFDLPLSPAGTDFQQRVWMRLRDVPYGETCSYATISAGIGCPKSHRAVGAANGRNPLAIIVPCHRVIGSNGQLTGYAGGIARKQWLLAHERAHRDFALQGDK</sequence>
<evidence type="ECO:0000256" key="2">
    <source>
        <dbReference type="ARBA" id="ARBA00022490"/>
    </source>
</evidence>
<dbReference type="Pfam" id="PF01035">
    <property type="entry name" value="DNA_binding_1"/>
    <property type="match status" value="1"/>
</dbReference>
<evidence type="ECO:0000259" key="9">
    <source>
        <dbReference type="Pfam" id="PF01035"/>
    </source>
</evidence>
<evidence type="ECO:0000313" key="11">
    <source>
        <dbReference type="EMBL" id="MFC3292216.1"/>
    </source>
</evidence>
<evidence type="ECO:0000256" key="1">
    <source>
        <dbReference type="ARBA" id="ARBA00001286"/>
    </source>
</evidence>
<dbReference type="EMBL" id="JBHRUH010000015">
    <property type="protein sequence ID" value="MFC3292216.1"/>
    <property type="molecule type" value="Genomic_DNA"/>
</dbReference>
<dbReference type="PANTHER" id="PTHR10815">
    <property type="entry name" value="METHYLATED-DNA--PROTEIN-CYSTEINE METHYLTRANSFERASE"/>
    <property type="match status" value="1"/>
</dbReference>
<reference evidence="12" key="1">
    <citation type="journal article" date="2019" name="Int. J. Syst. Evol. Microbiol.">
        <title>The Global Catalogue of Microorganisms (GCM) 10K type strain sequencing project: providing services to taxonomists for standard genome sequencing and annotation.</title>
        <authorList>
            <consortium name="The Broad Institute Genomics Platform"/>
            <consortium name="The Broad Institute Genome Sequencing Center for Infectious Disease"/>
            <person name="Wu L."/>
            <person name="Ma J."/>
        </authorList>
    </citation>
    <scope>NUCLEOTIDE SEQUENCE [LARGE SCALE GENOMIC DNA]</scope>
    <source>
        <strain evidence="12">KCTC 12847</strain>
    </source>
</reference>
<evidence type="ECO:0000256" key="3">
    <source>
        <dbReference type="ARBA" id="ARBA00022603"/>
    </source>
</evidence>
<dbReference type="GO" id="GO:0003908">
    <property type="term" value="F:methylated-DNA-[protein]-cysteine S-methyltransferase activity"/>
    <property type="evidence" value="ECO:0007669"/>
    <property type="project" value="UniProtKB-EC"/>
</dbReference>
<evidence type="ECO:0000256" key="7">
    <source>
        <dbReference type="ARBA" id="ARBA00049348"/>
    </source>
</evidence>
<dbReference type="InterPro" id="IPR014048">
    <property type="entry name" value="MethylDNA_cys_MeTrfase_DNA-bd"/>
</dbReference>
<dbReference type="EC" id="2.1.1.63" evidence="8"/>
<accession>A0ABV7M003</accession>
<keyword evidence="5 8" id="KW-0227">DNA damage</keyword>
<feature type="active site" description="Nucleophile; methyl group acceptor" evidence="8">
    <location>
        <position position="124"/>
    </location>
</feature>
<dbReference type="Gene3D" id="1.10.10.10">
    <property type="entry name" value="Winged helix-like DNA-binding domain superfamily/Winged helix DNA-binding domain"/>
    <property type="match status" value="1"/>
</dbReference>
<evidence type="ECO:0000256" key="5">
    <source>
        <dbReference type="ARBA" id="ARBA00022763"/>
    </source>
</evidence>
<comment type="subcellular location">
    <subcellularLocation>
        <location evidence="8">Cytoplasm</location>
    </subcellularLocation>
</comment>
<dbReference type="InterPro" id="IPR036217">
    <property type="entry name" value="MethylDNA_cys_MeTrfase_DNAb"/>
</dbReference>
<keyword evidence="12" id="KW-1185">Reference proteome</keyword>
<dbReference type="Proteomes" id="UP001595640">
    <property type="component" value="Unassembled WGS sequence"/>
</dbReference>
<evidence type="ECO:0000256" key="6">
    <source>
        <dbReference type="ARBA" id="ARBA00023204"/>
    </source>
</evidence>
<dbReference type="SUPFAM" id="SSF53155">
    <property type="entry name" value="Methylated DNA-protein cysteine methyltransferase domain"/>
    <property type="match status" value="1"/>
</dbReference>
<dbReference type="PANTHER" id="PTHR10815:SF5">
    <property type="entry name" value="METHYLATED-DNA--PROTEIN-CYSTEINE METHYLTRANSFERASE"/>
    <property type="match status" value="1"/>
</dbReference>
<keyword evidence="3 8" id="KW-0489">Methyltransferase</keyword>
<dbReference type="NCBIfam" id="TIGR00589">
    <property type="entry name" value="ogt"/>
    <property type="match status" value="1"/>
</dbReference>
<keyword evidence="4 8" id="KW-0808">Transferase</keyword>
<comment type="function">
    <text evidence="8">Involved in the cellular defense against the biological effects of O6-methylguanine (O6-MeG) and O4-methylthymine (O4-MeT) in DNA. Repairs the methylated nucleobase in DNA by stoichiometrically transferring the methyl group to a cysteine residue in the enzyme. This is a suicide reaction: the enzyme is irreversibly inactivated.</text>
</comment>
<name>A0ABV7M003_9GAMM</name>
<protein>
    <recommendedName>
        <fullName evidence="8">Methylated-DNA--protein-cysteine methyltransferase</fullName>
        <ecNumber evidence="8">2.1.1.63</ecNumber>
    </recommendedName>
    <alternativeName>
        <fullName evidence="8">6-O-methylguanine-DNA methyltransferase</fullName>
        <shortName evidence="8">MGMT</shortName>
    </alternativeName>
    <alternativeName>
        <fullName evidence="8">O-6-methylguanine-DNA-alkyltransferase</fullName>
    </alternativeName>
</protein>
<feature type="domain" description="Methylguanine DNA methyltransferase ribonuclease-like" evidence="10">
    <location>
        <begin position="11"/>
        <end position="69"/>
    </location>
</feature>
<dbReference type="CDD" id="cd06445">
    <property type="entry name" value="ATase"/>
    <property type="match status" value="1"/>
</dbReference>
<evidence type="ECO:0000256" key="4">
    <source>
        <dbReference type="ARBA" id="ARBA00022679"/>
    </source>
</evidence>
<keyword evidence="6 8" id="KW-0234">DNA repair</keyword>
<dbReference type="HAMAP" id="MF_00772">
    <property type="entry name" value="OGT"/>
    <property type="match status" value="1"/>
</dbReference>
<dbReference type="InterPro" id="IPR023546">
    <property type="entry name" value="MGMT"/>
</dbReference>
<comment type="catalytic activity">
    <reaction evidence="7 8">
        <text>a 6-O-methyl-2'-deoxyguanosine in DNA + L-cysteinyl-[protein] = S-methyl-L-cysteinyl-[protein] + a 2'-deoxyguanosine in DNA</text>
        <dbReference type="Rhea" id="RHEA:24000"/>
        <dbReference type="Rhea" id="RHEA-COMP:10131"/>
        <dbReference type="Rhea" id="RHEA-COMP:10132"/>
        <dbReference type="Rhea" id="RHEA-COMP:11367"/>
        <dbReference type="Rhea" id="RHEA-COMP:11368"/>
        <dbReference type="ChEBI" id="CHEBI:29950"/>
        <dbReference type="ChEBI" id="CHEBI:82612"/>
        <dbReference type="ChEBI" id="CHEBI:85445"/>
        <dbReference type="ChEBI" id="CHEBI:85448"/>
        <dbReference type="EC" id="2.1.1.63"/>
    </reaction>
</comment>
<dbReference type="GO" id="GO:0032259">
    <property type="term" value="P:methylation"/>
    <property type="evidence" value="ECO:0007669"/>
    <property type="project" value="UniProtKB-KW"/>
</dbReference>
<feature type="domain" description="Methylated-DNA-[protein]-cysteine S-methyltransferase DNA binding" evidence="9">
    <location>
        <begin position="73"/>
        <end position="152"/>
    </location>
</feature>
<gene>
    <name evidence="11" type="ORF">ACFOEI_09040</name>
</gene>
<comment type="similarity">
    <text evidence="8">Belongs to the MGMT family.</text>
</comment>
<evidence type="ECO:0000259" key="10">
    <source>
        <dbReference type="Pfam" id="PF02870"/>
    </source>
</evidence>
<evidence type="ECO:0000256" key="8">
    <source>
        <dbReference type="HAMAP-Rule" id="MF_00772"/>
    </source>
</evidence>
<comment type="miscellaneous">
    <text evidence="8">This enzyme catalyzes only one turnover and therefore is not strictly catalytic. According to one definition, an enzyme is a biocatalyst that acts repeatedly and over many reaction cycles.</text>
</comment>
<dbReference type="InterPro" id="IPR036631">
    <property type="entry name" value="MGMT_N_sf"/>
</dbReference>
<dbReference type="InterPro" id="IPR008332">
    <property type="entry name" value="MethylG_MeTrfase_N"/>
</dbReference>
<dbReference type="PROSITE" id="PS00374">
    <property type="entry name" value="MGMT"/>
    <property type="match status" value="1"/>
</dbReference>
<dbReference type="InterPro" id="IPR001497">
    <property type="entry name" value="MethylDNA_cys_MeTrfase_AS"/>
</dbReference>
<dbReference type="Pfam" id="PF02870">
    <property type="entry name" value="Methyltransf_1N"/>
    <property type="match status" value="1"/>
</dbReference>
<dbReference type="Gene3D" id="3.30.160.70">
    <property type="entry name" value="Methylated DNA-protein cysteine methyltransferase domain"/>
    <property type="match status" value="1"/>
</dbReference>
<evidence type="ECO:0000313" key="12">
    <source>
        <dbReference type="Proteomes" id="UP001595640"/>
    </source>
</evidence>
<proteinExistence type="inferred from homology"/>
<dbReference type="RefSeq" id="WP_019019408.1">
    <property type="nucleotide sequence ID" value="NZ_BMXD01000002.1"/>
</dbReference>